<dbReference type="Gene3D" id="3.10.180.10">
    <property type="entry name" value="2,3-Dihydroxybiphenyl 1,2-Dioxygenase, domain 1"/>
    <property type="match status" value="1"/>
</dbReference>
<evidence type="ECO:0000313" key="2">
    <source>
        <dbReference type="EMBL" id="MBB5134390.1"/>
    </source>
</evidence>
<dbReference type="Proteomes" id="UP000578449">
    <property type="component" value="Unassembled WGS sequence"/>
</dbReference>
<name>A0A840PAG4_9ACTN</name>
<protein>
    <recommendedName>
        <fullName evidence="1">Glyoxalase-like domain-containing protein</fullName>
    </recommendedName>
</protein>
<dbReference type="SUPFAM" id="SSF54593">
    <property type="entry name" value="Glyoxalase/Bleomycin resistance protein/Dihydroxybiphenyl dioxygenase"/>
    <property type="match status" value="1"/>
</dbReference>
<feature type="domain" description="Glyoxalase-like" evidence="1">
    <location>
        <begin position="3"/>
        <end position="178"/>
    </location>
</feature>
<dbReference type="InterPro" id="IPR029068">
    <property type="entry name" value="Glyas_Bleomycin-R_OHBP_Dase"/>
</dbReference>
<evidence type="ECO:0000313" key="3">
    <source>
        <dbReference type="Proteomes" id="UP000578449"/>
    </source>
</evidence>
<sequence>MRIDHVTIGARDVGQARELLWDRYGFGLAEGGPLHDGTANWVVPFDTPDVQYLEVVVPRDEDAMAAAGIRDGFMERTAAGPAFLTWAVLVEGIEEAARRVAGLLGEDPGLLRGESVRPGGLRLPWAEAAYTASWRKPARPFFLEYGAWPLRRARVPRDLAAARHRTTPSAISALVVGTGGTAPADLDAWLGGADLPVLTEPDAPCGVREVVVETHGGGRIAVRLP</sequence>
<dbReference type="RefSeq" id="WP_185051301.1">
    <property type="nucleotide sequence ID" value="NZ_BAABIX010000007.1"/>
</dbReference>
<dbReference type="InterPro" id="IPR025870">
    <property type="entry name" value="Glyoxalase-like_dom"/>
</dbReference>
<keyword evidence="3" id="KW-1185">Reference proteome</keyword>
<dbReference type="EMBL" id="JACHGN010000008">
    <property type="protein sequence ID" value="MBB5134390.1"/>
    <property type="molecule type" value="Genomic_DNA"/>
</dbReference>
<dbReference type="AlphaFoldDB" id="A0A840PAG4"/>
<organism evidence="2 3">
    <name type="scientific">Thermocatellispora tengchongensis</name>
    <dbReference type="NCBI Taxonomy" id="1073253"/>
    <lineage>
        <taxon>Bacteria</taxon>
        <taxon>Bacillati</taxon>
        <taxon>Actinomycetota</taxon>
        <taxon>Actinomycetes</taxon>
        <taxon>Streptosporangiales</taxon>
        <taxon>Streptosporangiaceae</taxon>
        <taxon>Thermocatellispora</taxon>
    </lineage>
</organism>
<reference evidence="2 3" key="1">
    <citation type="submission" date="2020-08" db="EMBL/GenBank/DDBJ databases">
        <title>Genomic Encyclopedia of Type Strains, Phase IV (KMG-IV): sequencing the most valuable type-strain genomes for metagenomic binning, comparative biology and taxonomic classification.</title>
        <authorList>
            <person name="Goeker M."/>
        </authorList>
    </citation>
    <scope>NUCLEOTIDE SEQUENCE [LARGE SCALE GENOMIC DNA]</scope>
    <source>
        <strain evidence="2 3">DSM 45615</strain>
    </source>
</reference>
<proteinExistence type="predicted"/>
<comment type="caution">
    <text evidence="2">The sequence shown here is derived from an EMBL/GenBank/DDBJ whole genome shotgun (WGS) entry which is preliminary data.</text>
</comment>
<gene>
    <name evidence="2" type="ORF">HNP84_004122</name>
</gene>
<evidence type="ECO:0000259" key="1">
    <source>
        <dbReference type="Pfam" id="PF13468"/>
    </source>
</evidence>
<accession>A0A840PAG4</accession>
<dbReference type="Pfam" id="PF13468">
    <property type="entry name" value="Glyoxalase_3"/>
    <property type="match status" value="1"/>
</dbReference>